<evidence type="ECO:0000256" key="3">
    <source>
        <dbReference type="ARBA" id="ARBA00023163"/>
    </source>
</evidence>
<comment type="caution">
    <text evidence="5">The sequence shown here is derived from an EMBL/GenBank/DDBJ whole genome shotgun (WGS) entry which is preliminary data.</text>
</comment>
<evidence type="ECO:0000313" key="5">
    <source>
        <dbReference type="EMBL" id="MCY1007736.1"/>
    </source>
</evidence>
<gene>
    <name evidence="5" type="ORF">OV079_19700</name>
</gene>
<keyword evidence="2" id="KW-0238">DNA-binding</keyword>
<dbReference type="PANTHER" id="PTHR47894">
    <property type="entry name" value="HTH-TYPE TRANSCRIPTIONAL REGULATOR GADX"/>
    <property type="match status" value="1"/>
</dbReference>
<dbReference type="InterPro" id="IPR032687">
    <property type="entry name" value="AraC-type_N"/>
</dbReference>
<dbReference type="InterPro" id="IPR009057">
    <property type="entry name" value="Homeodomain-like_sf"/>
</dbReference>
<feature type="domain" description="HTH araC/xylS-type" evidence="4">
    <location>
        <begin position="237"/>
        <end position="331"/>
    </location>
</feature>
<protein>
    <submittedName>
        <fullName evidence="5">AraC family transcriptional regulator</fullName>
    </submittedName>
</protein>
<dbReference type="GO" id="GO:0000976">
    <property type="term" value="F:transcription cis-regulatory region binding"/>
    <property type="evidence" value="ECO:0007669"/>
    <property type="project" value="TreeGrafter"/>
</dbReference>
<keyword evidence="1" id="KW-0805">Transcription regulation</keyword>
<dbReference type="Proteomes" id="UP001150924">
    <property type="component" value="Unassembled WGS sequence"/>
</dbReference>
<reference evidence="5" key="1">
    <citation type="submission" date="2022-11" db="EMBL/GenBank/DDBJ databases">
        <title>Minimal conservation of predation-associated metabolite biosynthetic gene clusters underscores biosynthetic potential of Myxococcota including descriptions for ten novel species: Archangium lansinium sp. nov., Myxococcus landrumus sp. nov., Nannocystis bai.</title>
        <authorList>
            <person name="Ahearne A."/>
            <person name="Stevens C."/>
            <person name="Phillips K."/>
        </authorList>
    </citation>
    <scope>NUCLEOTIDE SEQUENCE</scope>
    <source>
        <strain evidence="5">Na p29</strain>
    </source>
</reference>
<dbReference type="SUPFAM" id="SSF46689">
    <property type="entry name" value="Homeodomain-like"/>
    <property type="match status" value="1"/>
</dbReference>
<dbReference type="PANTHER" id="PTHR47894:SF1">
    <property type="entry name" value="HTH-TYPE TRANSCRIPTIONAL REGULATOR VQSM"/>
    <property type="match status" value="1"/>
</dbReference>
<sequence>MELRSSRAVSAGWLAQLLSEAEPSLRRGIAAELGLSKLEELEPDDRVPRHVLDDLWTRIPELSGDPDFGLHFAGRASPRALGLLGYLARHSATIGEAVARVVRFQRLIMDASDYDATFADDGALTIADGPQTGADPWPRHLAEAVMGCFLTLPAAWSGALVRAESADFQHPEPPDVAGHVALFGCRPRFSRPRNQIVLSAATARLPMREADPALVGYLEQAAEAHLEAVPHPDEWVERLVAAIEAELGSDLSLAAVAERLHVGRRTLQRRIAELGLSYQHLVDSVRRRRAEQLLRDPRLGLEEITERLGFADPSGFRRAYLRWTGTTPRGR</sequence>
<dbReference type="AlphaFoldDB" id="A0A9X3IXR2"/>
<dbReference type="Pfam" id="PF12625">
    <property type="entry name" value="Arabinose_bd"/>
    <property type="match status" value="1"/>
</dbReference>
<dbReference type="Gene3D" id="1.10.10.60">
    <property type="entry name" value="Homeodomain-like"/>
    <property type="match status" value="1"/>
</dbReference>
<proteinExistence type="predicted"/>
<evidence type="ECO:0000256" key="2">
    <source>
        <dbReference type="ARBA" id="ARBA00023125"/>
    </source>
</evidence>
<dbReference type="EMBL" id="JAPNKE010000002">
    <property type="protein sequence ID" value="MCY1007736.1"/>
    <property type="molecule type" value="Genomic_DNA"/>
</dbReference>
<name>A0A9X3IXR2_9BACT</name>
<evidence type="ECO:0000313" key="6">
    <source>
        <dbReference type="Proteomes" id="UP001150924"/>
    </source>
</evidence>
<evidence type="ECO:0000256" key="1">
    <source>
        <dbReference type="ARBA" id="ARBA00023015"/>
    </source>
</evidence>
<keyword evidence="6" id="KW-1185">Reference proteome</keyword>
<dbReference type="GO" id="GO:0005829">
    <property type="term" value="C:cytosol"/>
    <property type="evidence" value="ECO:0007669"/>
    <property type="project" value="TreeGrafter"/>
</dbReference>
<dbReference type="SMART" id="SM00342">
    <property type="entry name" value="HTH_ARAC"/>
    <property type="match status" value="1"/>
</dbReference>
<accession>A0A9X3IXR2</accession>
<keyword evidence="3" id="KW-0804">Transcription</keyword>
<dbReference type="RefSeq" id="WP_267770376.1">
    <property type="nucleotide sequence ID" value="NZ_JAPNKE010000002.1"/>
</dbReference>
<dbReference type="Pfam" id="PF12833">
    <property type="entry name" value="HTH_18"/>
    <property type="match status" value="1"/>
</dbReference>
<dbReference type="GO" id="GO:0003700">
    <property type="term" value="F:DNA-binding transcription factor activity"/>
    <property type="evidence" value="ECO:0007669"/>
    <property type="project" value="InterPro"/>
</dbReference>
<dbReference type="InterPro" id="IPR018060">
    <property type="entry name" value="HTH_AraC"/>
</dbReference>
<dbReference type="PROSITE" id="PS01124">
    <property type="entry name" value="HTH_ARAC_FAMILY_2"/>
    <property type="match status" value="1"/>
</dbReference>
<organism evidence="5 6">
    <name type="scientific">Nannocystis pusilla</name>
    <dbReference type="NCBI Taxonomy" id="889268"/>
    <lineage>
        <taxon>Bacteria</taxon>
        <taxon>Pseudomonadati</taxon>
        <taxon>Myxococcota</taxon>
        <taxon>Polyangia</taxon>
        <taxon>Nannocystales</taxon>
        <taxon>Nannocystaceae</taxon>
        <taxon>Nannocystis</taxon>
    </lineage>
</organism>
<evidence type="ECO:0000259" key="4">
    <source>
        <dbReference type="PROSITE" id="PS01124"/>
    </source>
</evidence>